<comment type="caution">
    <text evidence="9">The sequence shown here is derived from an EMBL/GenBank/DDBJ whole genome shotgun (WGS) entry which is preliminary data.</text>
</comment>
<dbReference type="InterPro" id="IPR000719">
    <property type="entry name" value="Prot_kinase_dom"/>
</dbReference>
<dbReference type="EMBL" id="JBHMEI010000001">
    <property type="protein sequence ID" value="MFB9200328.1"/>
    <property type="molecule type" value="Genomic_DNA"/>
</dbReference>
<proteinExistence type="predicted"/>
<keyword evidence="4" id="KW-0547">Nucleotide-binding</keyword>
<dbReference type="PANTHER" id="PTHR43289">
    <property type="entry name" value="MITOGEN-ACTIVATED PROTEIN KINASE KINASE KINASE 20-RELATED"/>
    <property type="match status" value="1"/>
</dbReference>
<gene>
    <name evidence="9" type="ORF">ACFFV7_03905</name>
</gene>
<dbReference type="PROSITE" id="PS50082">
    <property type="entry name" value="WD_REPEATS_2"/>
    <property type="match status" value="2"/>
</dbReference>
<keyword evidence="2" id="KW-0808">Transferase</keyword>
<dbReference type="PROSITE" id="PS00678">
    <property type="entry name" value="WD_REPEATS_1"/>
    <property type="match status" value="2"/>
</dbReference>
<name>A0ABV5I868_9ACTN</name>
<evidence type="ECO:0000256" key="5">
    <source>
        <dbReference type="ARBA" id="ARBA00022777"/>
    </source>
</evidence>
<keyword evidence="9" id="KW-0723">Serine/threonine-protein kinase</keyword>
<dbReference type="InterPro" id="IPR001680">
    <property type="entry name" value="WD40_rpt"/>
</dbReference>
<dbReference type="Gene3D" id="2.130.10.10">
    <property type="entry name" value="YVTN repeat-like/Quinoprotein amine dehydrogenase"/>
    <property type="match status" value="1"/>
</dbReference>
<evidence type="ECO:0000256" key="6">
    <source>
        <dbReference type="ARBA" id="ARBA00022840"/>
    </source>
</evidence>
<evidence type="ECO:0000256" key="4">
    <source>
        <dbReference type="ARBA" id="ARBA00022741"/>
    </source>
</evidence>
<dbReference type="InterPro" id="IPR008271">
    <property type="entry name" value="Ser/Thr_kinase_AS"/>
</dbReference>
<dbReference type="SMART" id="SM00320">
    <property type="entry name" value="WD40"/>
    <property type="match status" value="3"/>
</dbReference>
<dbReference type="PROSITE" id="PS50011">
    <property type="entry name" value="PROTEIN_KINASE_DOM"/>
    <property type="match status" value="1"/>
</dbReference>
<keyword evidence="10" id="KW-1185">Reference proteome</keyword>
<reference evidence="9 10" key="1">
    <citation type="submission" date="2024-09" db="EMBL/GenBank/DDBJ databases">
        <authorList>
            <person name="Sun Q."/>
            <person name="Mori K."/>
        </authorList>
    </citation>
    <scope>NUCLEOTIDE SEQUENCE [LARGE SCALE GENOMIC DNA]</scope>
    <source>
        <strain evidence="9 10">CCM 3426</strain>
    </source>
</reference>
<evidence type="ECO:0000259" key="8">
    <source>
        <dbReference type="PROSITE" id="PS50011"/>
    </source>
</evidence>
<keyword evidence="1 7" id="KW-0853">WD repeat</keyword>
<dbReference type="RefSeq" id="WP_189645887.1">
    <property type="nucleotide sequence ID" value="NZ_BMRC01000001.1"/>
</dbReference>
<evidence type="ECO:0000313" key="10">
    <source>
        <dbReference type="Proteomes" id="UP001589647"/>
    </source>
</evidence>
<dbReference type="PROSITE" id="PS00108">
    <property type="entry name" value="PROTEIN_KINASE_ST"/>
    <property type="match status" value="1"/>
</dbReference>
<dbReference type="SUPFAM" id="SSF50978">
    <property type="entry name" value="WD40 repeat-like"/>
    <property type="match status" value="1"/>
</dbReference>
<feature type="domain" description="Protein kinase" evidence="8">
    <location>
        <begin position="18"/>
        <end position="271"/>
    </location>
</feature>
<sequence>MANPRPLRPGEPVQVGVYRLLGALGEGGQGAVYLADGPSGERVAIKLLHARLNGDADVAARFLREAEAARQVAEFCTARVLDAGVSDGLPYIVSELIQGESLDQAVRRAGPLAAGALERLAIGTVTALAAIHRAGIVHRDFKPHNVILGPDGPRVIDFGIAKVVQSTASTGSGLVGTPAYMSPEQISGQQAGPASDLFSWAATMLFAATGRTAFGGDNAAVAMHRVMHHEPELPALPGVLAELVRRCLAKQPEGRPAAHEVLLRLLGHDPLAEENAAGQRTRVDDGGSRALSPLASVHLPSAPRVRPRAARPRSRLIATVTAVAVVVAIVVVWSRQGTGFGAHLGEVPGGKDADIQAVAMAQYDGRPIALVADEERLTFWDLIADESLAISYPPPHRGPITALAATGSMALTGRFDGTVEIWNIQSRSTVSELTGHTKQVKAVALGTFDGRTFALTGGVDKTIKMWEVSSGKLLRTFTGNLDEVNALALIEVDKSPVAVSLDGVDGVLRVWDATTGRQLGDPLTTQSGNGLTVGLLHGSPVVVSSDLRLWDLRTRKLIRKIDNIGDTVSNAVAIGELGDVPVAVSTVNLKDNEDTGHNGIQVWNLDTGRPLAPPVEPVYGPDSMAIGRVGERMVLLAENASGADLWSLDPPYPS</sequence>
<feature type="repeat" description="WD" evidence="7">
    <location>
        <begin position="393"/>
        <end position="432"/>
    </location>
</feature>
<keyword evidence="3" id="KW-0677">Repeat</keyword>
<evidence type="ECO:0000256" key="2">
    <source>
        <dbReference type="ARBA" id="ARBA00022679"/>
    </source>
</evidence>
<dbReference type="InterPro" id="IPR011009">
    <property type="entry name" value="Kinase-like_dom_sf"/>
</dbReference>
<dbReference type="Gene3D" id="1.10.510.10">
    <property type="entry name" value="Transferase(Phosphotransferase) domain 1"/>
    <property type="match status" value="1"/>
</dbReference>
<dbReference type="InterPro" id="IPR015943">
    <property type="entry name" value="WD40/YVTN_repeat-like_dom_sf"/>
</dbReference>
<dbReference type="InterPro" id="IPR036322">
    <property type="entry name" value="WD40_repeat_dom_sf"/>
</dbReference>
<dbReference type="CDD" id="cd14014">
    <property type="entry name" value="STKc_PknB_like"/>
    <property type="match status" value="1"/>
</dbReference>
<protein>
    <submittedName>
        <fullName evidence="9">WD40 repeat domain-containing serine/threonine protein kinase</fullName>
    </submittedName>
</protein>
<evidence type="ECO:0000313" key="9">
    <source>
        <dbReference type="EMBL" id="MFB9200328.1"/>
    </source>
</evidence>
<keyword evidence="5 9" id="KW-0418">Kinase</keyword>
<dbReference type="PROSITE" id="PS50294">
    <property type="entry name" value="WD_REPEATS_REGION"/>
    <property type="match status" value="1"/>
</dbReference>
<evidence type="ECO:0000256" key="1">
    <source>
        <dbReference type="ARBA" id="ARBA00022574"/>
    </source>
</evidence>
<dbReference type="GO" id="GO:0004674">
    <property type="term" value="F:protein serine/threonine kinase activity"/>
    <property type="evidence" value="ECO:0007669"/>
    <property type="project" value="UniProtKB-KW"/>
</dbReference>
<evidence type="ECO:0000256" key="3">
    <source>
        <dbReference type="ARBA" id="ARBA00022737"/>
    </source>
</evidence>
<keyword evidence="6" id="KW-0067">ATP-binding</keyword>
<evidence type="ECO:0000256" key="7">
    <source>
        <dbReference type="PROSITE-ProRule" id="PRU00221"/>
    </source>
</evidence>
<organism evidence="9 10">
    <name type="scientific">Nonomuraea spiralis</name>
    <dbReference type="NCBI Taxonomy" id="46182"/>
    <lineage>
        <taxon>Bacteria</taxon>
        <taxon>Bacillati</taxon>
        <taxon>Actinomycetota</taxon>
        <taxon>Actinomycetes</taxon>
        <taxon>Streptosporangiales</taxon>
        <taxon>Streptosporangiaceae</taxon>
        <taxon>Nonomuraea</taxon>
    </lineage>
</organism>
<dbReference type="Gene3D" id="3.30.200.20">
    <property type="entry name" value="Phosphorylase Kinase, domain 1"/>
    <property type="match status" value="1"/>
</dbReference>
<dbReference type="Pfam" id="PF00069">
    <property type="entry name" value="Pkinase"/>
    <property type="match status" value="1"/>
</dbReference>
<feature type="repeat" description="WD" evidence="7">
    <location>
        <begin position="433"/>
        <end position="476"/>
    </location>
</feature>
<dbReference type="Pfam" id="PF00400">
    <property type="entry name" value="WD40"/>
    <property type="match status" value="2"/>
</dbReference>
<dbReference type="InterPro" id="IPR019775">
    <property type="entry name" value="WD40_repeat_CS"/>
</dbReference>
<dbReference type="SUPFAM" id="SSF56112">
    <property type="entry name" value="Protein kinase-like (PK-like)"/>
    <property type="match status" value="1"/>
</dbReference>
<dbReference type="Proteomes" id="UP001589647">
    <property type="component" value="Unassembled WGS sequence"/>
</dbReference>
<dbReference type="PANTHER" id="PTHR43289:SF34">
    <property type="entry name" value="SERINE_THREONINE-PROTEIN KINASE YBDM-RELATED"/>
    <property type="match status" value="1"/>
</dbReference>
<accession>A0ABV5I868</accession>